<evidence type="ECO:0000256" key="1">
    <source>
        <dbReference type="SAM" id="MobiDB-lite"/>
    </source>
</evidence>
<gene>
    <name evidence="2" type="ORF">E1809_26310</name>
</gene>
<evidence type="ECO:0000313" key="2">
    <source>
        <dbReference type="EMBL" id="TDF82844.1"/>
    </source>
</evidence>
<evidence type="ECO:0000313" key="3">
    <source>
        <dbReference type="Proteomes" id="UP000295511"/>
    </source>
</evidence>
<reference evidence="2 3" key="1">
    <citation type="submission" date="2019-03" db="EMBL/GenBank/DDBJ databases">
        <title>Whole genome sequence of Arthrobacter sp JH1-1.</title>
        <authorList>
            <person name="Trinh H.N."/>
        </authorList>
    </citation>
    <scope>NUCLEOTIDE SEQUENCE [LARGE SCALE GENOMIC DNA]</scope>
    <source>
        <strain evidence="2 3">JH1-1</strain>
    </source>
</reference>
<feature type="region of interest" description="Disordered" evidence="1">
    <location>
        <begin position="74"/>
        <end position="94"/>
    </location>
</feature>
<dbReference type="EMBL" id="SMRU01000094">
    <property type="protein sequence ID" value="TDF82844.1"/>
    <property type="molecule type" value="Genomic_DNA"/>
</dbReference>
<proteinExistence type="predicted"/>
<dbReference type="OrthoDB" id="9791166at2"/>
<feature type="region of interest" description="Disordered" evidence="1">
    <location>
        <begin position="1"/>
        <end position="21"/>
    </location>
</feature>
<feature type="region of interest" description="Disordered" evidence="1">
    <location>
        <begin position="36"/>
        <end position="57"/>
    </location>
</feature>
<sequence length="94" mass="10275">MTDKAEDPGTEVQVRFDSRAQPLAIRHGDSIWMIDPGSATNLSEERSEPPGNSKAVPEGWRVQARNSTTSELRTMDLLPDPGSDSWHLTITGDG</sequence>
<dbReference type="AlphaFoldDB" id="A0A4R5JYJ5"/>
<dbReference type="Proteomes" id="UP000295511">
    <property type="component" value="Unassembled WGS sequence"/>
</dbReference>
<keyword evidence="3" id="KW-1185">Reference proteome</keyword>
<name>A0A4R5JYJ5_9MICC</name>
<organism evidence="2 3">
    <name type="scientific">Arthrobacter terricola</name>
    <dbReference type="NCBI Taxonomy" id="2547396"/>
    <lineage>
        <taxon>Bacteria</taxon>
        <taxon>Bacillati</taxon>
        <taxon>Actinomycetota</taxon>
        <taxon>Actinomycetes</taxon>
        <taxon>Micrococcales</taxon>
        <taxon>Micrococcaceae</taxon>
        <taxon>Arthrobacter</taxon>
    </lineage>
</organism>
<accession>A0A4R5JYJ5</accession>
<comment type="caution">
    <text evidence="2">The sequence shown here is derived from an EMBL/GenBank/DDBJ whole genome shotgun (WGS) entry which is preliminary data.</text>
</comment>
<dbReference type="RefSeq" id="WP_133207166.1">
    <property type="nucleotide sequence ID" value="NZ_SMRU01000094.1"/>
</dbReference>
<protein>
    <submittedName>
        <fullName evidence="2">Uncharacterized protein</fullName>
    </submittedName>
</protein>